<dbReference type="EMBL" id="VIRB01000052">
    <property type="protein sequence ID" value="NDO68643.1"/>
    <property type="molecule type" value="Genomic_DNA"/>
</dbReference>
<evidence type="ECO:0000259" key="1">
    <source>
        <dbReference type="Pfam" id="PF00535"/>
    </source>
</evidence>
<protein>
    <submittedName>
        <fullName evidence="2">Glycosyltransferase family 2 protein</fullName>
    </submittedName>
</protein>
<dbReference type="PANTHER" id="PTHR22916:SF3">
    <property type="entry name" value="UDP-GLCNAC:BETAGAL BETA-1,3-N-ACETYLGLUCOSAMINYLTRANSFERASE-LIKE PROTEIN 1"/>
    <property type="match status" value="1"/>
</dbReference>
<proteinExistence type="predicted"/>
<organism evidence="2 3">
    <name type="scientific">Schaedlerella arabinosiphila</name>
    <dbReference type="NCBI Taxonomy" id="2044587"/>
    <lineage>
        <taxon>Bacteria</taxon>
        <taxon>Bacillati</taxon>
        <taxon>Bacillota</taxon>
        <taxon>Clostridia</taxon>
        <taxon>Lachnospirales</taxon>
        <taxon>Lachnospiraceae</taxon>
        <taxon>Schaedlerella</taxon>
    </lineage>
</organism>
<dbReference type="Gene3D" id="3.40.50.720">
    <property type="entry name" value="NAD(P)-binding Rossmann-like Domain"/>
    <property type="match status" value="1"/>
</dbReference>
<dbReference type="Proteomes" id="UP000474104">
    <property type="component" value="Unassembled WGS sequence"/>
</dbReference>
<dbReference type="GO" id="GO:0016758">
    <property type="term" value="F:hexosyltransferase activity"/>
    <property type="evidence" value="ECO:0007669"/>
    <property type="project" value="UniProtKB-ARBA"/>
</dbReference>
<comment type="caution">
    <text evidence="2">The sequence shown here is derived from an EMBL/GenBank/DDBJ whole genome shotgun (WGS) entry which is preliminary data.</text>
</comment>
<evidence type="ECO:0000313" key="3">
    <source>
        <dbReference type="Proteomes" id="UP000474104"/>
    </source>
</evidence>
<dbReference type="SUPFAM" id="SSF53448">
    <property type="entry name" value="Nucleotide-diphospho-sugar transferases"/>
    <property type="match status" value="1"/>
</dbReference>
<accession>A0A9X5C8P6</accession>
<evidence type="ECO:0000313" key="2">
    <source>
        <dbReference type="EMBL" id="NDO68643.1"/>
    </source>
</evidence>
<dbReference type="Pfam" id="PF00535">
    <property type="entry name" value="Glycos_transf_2"/>
    <property type="match status" value="1"/>
</dbReference>
<dbReference type="AlphaFoldDB" id="A0A9X5C8P6"/>
<dbReference type="InterPro" id="IPR029044">
    <property type="entry name" value="Nucleotide-diphossugar_trans"/>
</dbReference>
<name>A0A9X5C8P6_9FIRM</name>
<reference evidence="2 3" key="1">
    <citation type="submission" date="2019-07" db="EMBL/GenBank/DDBJ databases">
        <title>Draft genome sequences of 15 bacterial species constituting the stable defined intestinal microbiota of the GM15 gnotobiotic mouse model.</title>
        <authorList>
            <person name="Elie C."/>
            <person name="Mathieu A."/>
            <person name="Saliou A."/>
            <person name="Darnaud M."/>
            <person name="Leulier F."/>
            <person name="Tamellini A."/>
        </authorList>
    </citation>
    <scope>NUCLEOTIDE SEQUENCE [LARGE SCALE GENOMIC DNA]</scope>
    <source>
        <strain evidence="3">ASF 502</strain>
    </source>
</reference>
<dbReference type="InterPro" id="IPR001173">
    <property type="entry name" value="Glyco_trans_2-like"/>
</dbReference>
<dbReference type="CDD" id="cd00761">
    <property type="entry name" value="Glyco_tranf_GTA_type"/>
    <property type="match status" value="1"/>
</dbReference>
<sequence>MLDYTIIILGGKKVGRDNLISIIVPIYNAEKYLHECINSILNQTYKNFELILVDDGSNDKSWEIINEYSRKYNKIIGIKKKNRGSNSARKRGLEIASGKFIMFVDADDYIDKSLCSKLIYFMLSEDVDIVLSREMKILDGKKIGAIGKWPQGKYSGITIAENIINLNCFYSENMSGSLCADLFKKEIISPIFRSVDLEIFFGEDYACLLLALLDSKYVYFLEECLYYYRQNQHSTMHTYTRSNYTSTRYLYHFLISELKSRKSTSKIYKQIEYIIFYCLLLGGYEVFKAKPFLFPFKNVKNGSKIIIYGSGIFGGSLYNYICQYKKNNIVLWVDKKHTEYRDMGFPVFSIDSIFHTEYDYIVIAILRTEIALQAKKELEQIGINSEKIVLIDQALISFNELPKDF</sequence>
<dbReference type="Gene3D" id="3.90.550.10">
    <property type="entry name" value="Spore Coat Polysaccharide Biosynthesis Protein SpsA, Chain A"/>
    <property type="match status" value="1"/>
</dbReference>
<gene>
    <name evidence="2" type="ORF">FMM80_08105</name>
</gene>
<feature type="domain" description="Glycosyltransferase 2-like" evidence="1">
    <location>
        <begin position="21"/>
        <end position="140"/>
    </location>
</feature>
<dbReference type="PANTHER" id="PTHR22916">
    <property type="entry name" value="GLYCOSYLTRANSFERASE"/>
    <property type="match status" value="1"/>
</dbReference>